<name>A0A914RW99_PAREQ</name>
<dbReference type="AlphaFoldDB" id="A0A914RW99"/>
<proteinExistence type="predicted"/>
<dbReference type="WBParaSite" id="PEQ_0000913901-mRNA-1">
    <property type="protein sequence ID" value="PEQ_0000913901-mRNA-1"/>
    <property type="gene ID" value="PEQ_0000913901"/>
</dbReference>
<feature type="domain" description="PUMA/OVT1 coiled-coil region" evidence="2">
    <location>
        <begin position="7"/>
        <end position="32"/>
    </location>
</feature>
<dbReference type="Proteomes" id="UP000887564">
    <property type="component" value="Unplaced"/>
</dbReference>
<sequence>MHKIVTAKAVDEATREVRRLEERLRTAESEKTVIENARKHLEDEMRRMKLLAFSFSFNFSC</sequence>
<evidence type="ECO:0000256" key="1">
    <source>
        <dbReference type="SAM" id="Coils"/>
    </source>
</evidence>
<evidence type="ECO:0000313" key="4">
    <source>
        <dbReference type="WBParaSite" id="PEQ_0000913901-mRNA-1"/>
    </source>
</evidence>
<feature type="coiled-coil region" evidence="1">
    <location>
        <begin position="3"/>
        <end position="44"/>
    </location>
</feature>
<evidence type="ECO:0000313" key="3">
    <source>
        <dbReference type="Proteomes" id="UP000887564"/>
    </source>
</evidence>
<dbReference type="Pfam" id="PF24627">
    <property type="entry name" value="PUMA_CC"/>
    <property type="match status" value="1"/>
</dbReference>
<dbReference type="InterPro" id="IPR057531">
    <property type="entry name" value="PUMA/OVT1_CC"/>
</dbReference>
<evidence type="ECO:0000259" key="2">
    <source>
        <dbReference type="Pfam" id="PF24627"/>
    </source>
</evidence>
<reference evidence="4" key="1">
    <citation type="submission" date="2022-11" db="UniProtKB">
        <authorList>
            <consortium name="WormBaseParasite"/>
        </authorList>
    </citation>
    <scope>IDENTIFICATION</scope>
</reference>
<protein>
    <recommendedName>
        <fullName evidence="2">PUMA/OVT1 coiled-coil region domain-containing protein</fullName>
    </recommendedName>
</protein>
<accession>A0A914RW99</accession>
<keyword evidence="1" id="KW-0175">Coiled coil</keyword>
<organism evidence="3 4">
    <name type="scientific">Parascaris equorum</name>
    <name type="common">Equine roundworm</name>
    <dbReference type="NCBI Taxonomy" id="6256"/>
    <lineage>
        <taxon>Eukaryota</taxon>
        <taxon>Metazoa</taxon>
        <taxon>Ecdysozoa</taxon>
        <taxon>Nematoda</taxon>
        <taxon>Chromadorea</taxon>
        <taxon>Rhabditida</taxon>
        <taxon>Spirurina</taxon>
        <taxon>Ascaridomorpha</taxon>
        <taxon>Ascaridoidea</taxon>
        <taxon>Ascarididae</taxon>
        <taxon>Parascaris</taxon>
    </lineage>
</organism>
<keyword evidence="3" id="KW-1185">Reference proteome</keyword>